<reference evidence="2" key="1">
    <citation type="submission" date="2021-01" db="EMBL/GenBank/DDBJ databases">
        <authorList>
            <person name="Corre E."/>
            <person name="Pelletier E."/>
            <person name="Niang G."/>
            <person name="Scheremetjew M."/>
            <person name="Finn R."/>
            <person name="Kale V."/>
            <person name="Holt S."/>
            <person name="Cochrane G."/>
            <person name="Meng A."/>
            <person name="Brown T."/>
            <person name="Cohen L."/>
        </authorList>
    </citation>
    <scope>NUCLEOTIDE SEQUENCE</scope>
    <source>
        <strain evidence="2">CCMP645</strain>
    </source>
</reference>
<evidence type="ECO:0000256" key="1">
    <source>
        <dbReference type="SAM" id="MobiDB-lite"/>
    </source>
</evidence>
<feature type="region of interest" description="Disordered" evidence="1">
    <location>
        <begin position="1"/>
        <end position="23"/>
    </location>
</feature>
<proteinExistence type="predicted"/>
<dbReference type="AlphaFoldDB" id="A0A7S4BCQ8"/>
<organism evidence="2">
    <name type="scientific">Chrysotila carterae</name>
    <name type="common">Marine alga</name>
    <name type="synonym">Syracosphaera carterae</name>
    <dbReference type="NCBI Taxonomy" id="13221"/>
    <lineage>
        <taxon>Eukaryota</taxon>
        <taxon>Haptista</taxon>
        <taxon>Haptophyta</taxon>
        <taxon>Prymnesiophyceae</taxon>
        <taxon>Isochrysidales</taxon>
        <taxon>Isochrysidaceae</taxon>
        <taxon>Chrysotila</taxon>
    </lineage>
</organism>
<accession>A0A7S4BCQ8</accession>
<feature type="region of interest" description="Disordered" evidence="1">
    <location>
        <begin position="193"/>
        <end position="266"/>
    </location>
</feature>
<name>A0A7S4BCQ8_CHRCT</name>
<evidence type="ECO:0000313" key="2">
    <source>
        <dbReference type="EMBL" id="CAE0760893.1"/>
    </source>
</evidence>
<feature type="region of interest" description="Disordered" evidence="1">
    <location>
        <begin position="119"/>
        <end position="151"/>
    </location>
</feature>
<protein>
    <submittedName>
        <fullName evidence="2">Uncharacterized protein</fullName>
    </submittedName>
</protein>
<sequence>MRKLRSLDPFARAQKRTTQPSARLRACHPTRLAADAHLNRPMSSGTVSAAPSATTYISIKPLREAKMLCGCLRARVRHQVLSTPVRIVDDESIGAYVEQPFKVPTLPPREQRLHRLAADAGKRLRQRTPQSASPRGAARVRPSSGAASGVSPLLAASPKLSEAGRKLAKTIATKLTPGLNGGLNSELRASYGVSARATPRPSPRPSPRTTPGAKGTPRIGSASGSVPGSAAAPKRKREHTPTQRRAKLDGPQPVPSGSVTDGLLNI</sequence>
<feature type="compositionally biased region" description="Basic residues" evidence="1">
    <location>
        <begin position="233"/>
        <end position="245"/>
    </location>
</feature>
<gene>
    <name evidence="2" type="ORF">PCAR00345_LOCUS13505</name>
</gene>
<dbReference type="EMBL" id="HBIZ01021365">
    <property type="protein sequence ID" value="CAE0760893.1"/>
    <property type="molecule type" value="Transcribed_RNA"/>
</dbReference>
<feature type="compositionally biased region" description="Low complexity" evidence="1">
    <location>
        <begin position="220"/>
        <end position="232"/>
    </location>
</feature>